<comment type="caution">
    <text evidence="1">The sequence shown here is derived from an EMBL/GenBank/DDBJ whole genome shotgun (WGS) entry which is preliminary data.</text>
</comment>
<evidence type="ECO:0000313" key="1">
    <source>
        <dbReference type="EMBL" id="MDL5376806.1"/>
    </source>
</evidence>
<evidence type="ECO:0000313" key="2">
    <source>
        <dbReference type="Proteomes" id="UP001230807"/>
    </source>
</evidence>
<proteinExistence type="predicted"/>
<name>A0ABT7MNQ0_9BACL</name>
<dbReference type="RefSeq" id="WP_286038338.1">
    <property type="nucleotide sequence ID" value="NZ_CP183077.1"/>
</dbReference>
<sequence length="353" mass="42360">MITLYDISRKIVSSEITADYEEFLFEEIHQSHAKAFKDLIKYMGIPYRVFKIHTVKREKFQFQDASVPHVKYLIQNHTHIKKAIQEAYKNKDIEEFKKQTKPIMDFLSVEFKEHPTNLEQCRRCIQYKFRLEEACLSDDVLTLLKNTTTIHPFDEPVLYGWYLNELDHLNHRLKLLRDQVEEYRKDELNDINQAINDKAGEEKLLITKHDAEEFINCYRDGITNDFKIELTIALVYKLSKANREKTEEELIELAYSISEEYNAPTRQKYEKNYAKYNTVPGLAEYMEKVINSLEAWKKREFKGRNQFFELLHEIDHERENTTFSADIELFDYMSSLELIRYLQKREEELVFET</sequence>
<dbReference type="EMBL" id="JASWER010000005">
    <property type="protein sequence ID" value="MDL5376806.1"/>
    <property type="molecule type" value="Genomic_DNA"/>
</dbReference>
<accession>A0ABT7MNQ0</accession>
<organism evidence="1 2">
    <name type="scientific">Exiguobacterium mexicanum</name>
    <dbReference type="NCBI Taxonomy" id="340146"/>
    <lineage>
        <taxon>Bacteria</taxon>
        <taxon>Bacillati</taxon>
        <taxon>Bacillota</taxon>
        <taxon>Bacilli</taxon>
        <taxon>Bacillales</taxon>
        <taxon>Bacillales Family XII. Incertae Sedis</taxon>
        <taxon>Exiguobacterium</taxon>
    </lineage>
</organism>
<protein>
    <submittedName>
        <fullName evidence="1">Uncharacterized protein</fullName>
    </submittedName>
</protein>
<keyword evidence="2" id="KW-1185">Reference proteome</keyword>
<gene>
    <name evidence="1" type="ORF">QR695_07270</name>
</gene>
<reference evidence="1 2" key="1">
    <citation type="submission" date="2023-06" db="EMBL/GenBank/DDBJ databases">
        <title>Influencing factors and mechanism of Cr(VI) reduction by facultative anaerobic Exiguobacterium sp. PY14.</title>
        <authorList>
            <person name="Zou L."/>
        </authorList>
    </citation>
    <scope>NUCLEOTIDE SEQUENCE [LARGE SCALE GENOMIC DNA]</scope>
    <source>
        <strain evidence="1 2">PY14</strain>
    </source>
</reference>
<dbReference type="Proteomes" id="UP001230807">
    <property type="component" value="Unassembled WGS sequence"/>
</dbReference>